<dbReference type="EMBL" id="LT629695">
    <property type="protein sequence ID" value="SDH35938.1"/>
    <property type="molecule type" value="Genomic_DNA"/>
</dbReference>
<gene>
    <name evidence="1" type="ORF">SAMN04489720_1036</name>
</gene>
<reference evidence="2" key="1">
    <citation type="submission" date="2016-10" db="EMBL/GenBank/DDBJ databases">
        <authorList>
            <person name="Varghese N."/>
            <person name="Submissions S."/>
        </authorList>
    </citation>
    <scope>NUCLEOTIDE SEQUENCE [LARGE SCALE GENOMIC DNA]</scope>
    <source>
        <strain evidence="2">DSM 22002</strain>
    </source>
</reference>
<evidence type="ECO:0000313" key="2">
    <source>
        <dbReference type="Proteomes" id="UP000198822"/>
    </source>
</evidence>
<dbReference type="RefSeq" id="WP_092503060.1">
    <property type="nucleotide sequence ID" value="NZ_LT629695.1"/>
</dbReference>
<accession>A0A1G8BS51</accession>
<sequence>MRLELPLPGDWYALPVGEPDARTRIRRFAEEVHGTADARAVDRIRLRRRLHLALAHAERGRAQQLHLGRALDGGAPLPASIAVYPGIAVSIAADASPRAVMDALVPLVLRAAHEPHGGSAVAGPDDRVLETPRSLVLRRPTIERVDDADLGVLPTLRVDYWVTVPGERHAMLVHAVAPETPFAALLRDLFDEIVVGARFASDSPLAAELRA</sequence>
<name>A0A1G8BS51_9MICO</name>
<keyword evidence="2" id="KW-1185">Reference proteome</keyword>
<organism evidence="1 2">
    <name type="scientific">Agrococcus jejuensis</name>
    <dbReference type="NCBI Taxonomy" id="399736"/>
    <lineage>
        <taxon>Bacteria</taxon>
        <taxon>Bacillati</taxon>
        <taxon>Actinomycetota</taxon>
        <taxon>Actinomycetes</taxon>
        <taxon>Micrococcales</taxon>
        <taxon>Microbacteriaceae</taxon>
        <taxon>Agrococcus</taxon>
    </lineage>
</organism>
<dbReference type="Proteomes" id="UP000198822">
    <property type="component" value="Chromosome I"/>
</dbReference>
<dbReference type="OrthoDB" id="5142055at2"/>
<dbReference type="AlphaFoldDB" id="A0A1G8BS51"/>
<dbReference type="STRING" id="399736.SAMN04489720_1036"/>
<evidence type="ECO:0000313" key="1">
    <source>
        <dbReference type="EMBL" id="SDH35938.1"/>
    </source>
</evidence>
<proteinExistence type="predicted"/>
<protein>
    <submittedName>
        <fullName evidence="1">Uncharacterized protein</fullName>
    </submittedName>
</protein>